<accession>A0A920BVV9</accession>
<evidence type="ECO:0000313" key="2">
    <source>
        <dbReference type="EMBL" id="GIN63906.1"/>
    </source>
</evidence>
<dbReference type="RefSeq" id="WP_095312810.1">
    <property type="nucleotide sequence ID" value="NZ_BORC01000009.1"/>
</dbReference>
<feature type="transmembrane region" description="Helical" evidence="1">
    <location>
        <begin position="32"/>
        <end position="52"/>
    </location>
</feature>
<proteinExistence type="predicted"/>
<sequence length="66" mass="7635">MKTNNHKFIFYTIEGSKIKSIFTYDIMLGTTLYYVFKALFSIEILSLIGCIVGTEAVKRLRNCKFT</sequence>
<keyword evidence="1" id="KW-0472">Membrane</keyword>
<name>A0A920BVV9_9BACI</name>
<dbReference type="Proteomes" id="UP000682111">
    <property type="component" value="Unassembled WGS sequence"/>
</dbReference>
<dbReference type="AlphaFoldDB" id="A0A920BVV9"/>
<evidence type="ECO:0000256" key="1">
    <source>
        <dbReference type="SAM" id="Phobius"/>
    </source>
</evidence>
<dbReference type="EMBL" id="BORC01000009">
    <property type="protein sequence ID" value="GIN63906.1"/>
    <property type="molecule type" value="Genomic_DNA"/>
</dbReference>
<keyword evidence="1" id="KW-1133">Transmembrane helix</keyword>
<evidence type="ECO:0000313" key="3">
    <source>
        <dbReference type="Proteomes" id="UP000682111"/>
    </source>
</evidence>
<keyword evidence="1" id="KW-0812">Transmembrane</keyword>
<gene>
    <name evidence="2" type="ORF">J27TS8_38990</name>
</gene>
<comment type="caution">
    <text evidence="2">The sequence shown here is derived from an EMBL/GenBank/DDBJ whole genome shotgun (WGS) entry which is preliminary data.</text>
</comment>
<dbReference type="OrthoDB" id="2929504at2"/>
<keyword evidence="3" id="KW-1185">Reference proteome</keyword>
<protein>
    <submittedName>
        <fullName evidence="2">Uncharacterized protein</fullName>
    </submittedName>
</protein>
<reference evidence="2" key="1">
    <citation type="submission" date="2021-03" db="EMBL/GenBank/DDBJ databases">
        <title>Antimicrobial resistance genes in bacteria isolated from Japanese honey, and their potential for conferring macrolide and lincosamide resistance in the American foulbrood pathogen Paenibacillus larvae.</title>
        <authorList>
            <person name="Okamoto M."/>
            <person name="Kumagai M."/>
            <person name="Kanamori H."/>
            <person name="Takamatsu D."/>
        </authorList>
    </citation>
    <scope>NUCLEOTIDE SEQUENCE</scope>
    <source>
        <strain evidence="2">J27TS8</strain>
    </source>
</reference>
<organism evidence="2 3">
    <name type="scientific">Robertmurraya siralis</name>
    <dbReference type="NCBI Taxonomy" id="77777"/>
    <lineage>
        <taxon>Bacteria</taxon>
        <taxon>Bacillati</taxon>
        <taxon>Bacillota</taxon>
        <taxon>Bacilli</taxon>
        <taxon>Bacillales</taxon>
        <taxon>Bacillaceae</taxon>
        <taxon>Robertmurraya</taxon>
    </lineage>
</organism>